<gene>
    <name evidence="1" type="ORF">CHS0354_018235</name>
</gene>
<sequence>VAVLELYSDFRVPRLGPMHPYSFEESDIWSRSDLDSYFDKLGPGPGFSRLCGWCQFELLCCQSEQ</sequence>
<dbReference type="Proteomes" id="UP001195483">
    <property type="component" value="Unassembled WGS sequence"/>
</dbReference>
<organism evidence="1 2">
    <name type="scientific">Potamilus streckersoni</name>
    <dbReference type="NCBI Taxonomy" id="2493646"/>
    <lineage>
        <taxon>Eukaryota</taxon>
        <taxon>Metazoa</taxon>
        <taxon>Spiralia</taxon>
        <taxon>Lophotrochozoa</taxon>
        <taxon>Mollusca</taxon>
        <taxon>Bivalvia</taxon>
        <taxon>Autobranchia</taxon>
        <taxon>Heteroconchia</taxon>
        <taxon>Palaeoheterodonta</taxon>
        <taxon>Unionida</taxon>
        <taxon>Unionoidea</taxon>
        <taxon>Unionidae</taxon>
        <taxon>Ambleminae</taxon>
        <taxon>Lampsilini</taxon>
        <taxon>Potamilus</taxon>
    </lineage>
</organism>
<reference evidence="1" key="3">
    <citation type="submission" date="2023-05" db="EMBL/GenBank/DDBJ databases">
        <authorList>
            <person name="Smith C.H."/>
        </authorList>
    </citation>
    <scope>NUCLEOTIDE SEQUENCE</scope>
    <source>
        <strain evidence="1">CHS0354</strain>
        <tissue evidence="1">Mantle</tissue>
    </source>
</reference>
<accession>A0AAE0SKB6</accession>
<reference evidence="1" key="2">
    <citation type="journal article" date="2021" name="Genome Biol. Evol.">
        <title>Developing a high-quality reference genome for a parasitic bivalve with doubly uniparental inheritance (Bivalvia: Unionida).</title>
        <authorList>
            <person name="Smith C.H."/>
        </authorList>
    </citation>
    <scope>NUCLEOTIDE SEQUENCE</scope>
    <source>
        <strain evidence="1">CHS0354</strain>
        <tissue evidence="1">Mantle</tissue>
    </source>
</reference>
<evidence type="ECO:0000313" key="2">
    <source>
        <dbReference type="Proteomes" id="UP001195483"/>
    </source>
</evidence>
<name>A0AAE0SKB6_9BIVA</name>
<proteinExistence type="predicted"/>
<dbReference type="AlphaFoldDB" id="A0AAE0SKB6"/>
<feature type="non-terminal residue" evidence="1">
    <location>
        <position position="1"/>
    </location>
</feature>
<reference evidence="1" key="1">
    <citation type="journal article" date="2021" name="Genome Biol. Evol.">
        <title>A High-Quality Reference Genome for a Parasitic Bivalve with Doubly Uniparental Inheritance (Bivalvia: Unionida).</title>
        <authorList>
            <person name="Smith C.H."/>
        </authorList>
    </citation>
    <scope>NUCLEOTIDE SEQUENCE</scope>
    <source>
        <strain evidence="1">CHS0354</strain>
    </source>
</reference>
<dbReference type="EMBL" id="JAEAOA010001131">
    <property type="protein sequence ID" value="KAK3593110.1"/>
    <property type="molecule type" value="Genomic_DNA"/>
</dbReference>
<protein>
    <submittedName>
        <fullName evidence="1">Uncharacterized protein</fullName>
    </submittedName>
</protein>
<keyword evidence="2" id="KW-1185">Reference proteome</keyword>
<comment type="caution">
    <text evidence="1">The sequence shown here is derived from an EMBL/GenBank/DDBJ whole genome shotgun (WGS) entry which is preliminary data.</text>
</comment>
<evidence type="ECO:0000313" key="1">
    <source>
        <dbReference type="EMBL" id="KAK3593110.1"/>
    </source>
</evidence>